<evidence type="ECO:0000313" key="2">
    <source>
        <dbReference type="Proteomes" id="UP000298652"/>
    </source>
</evidence>
<keyword evidence="2" id="KW-1185">Reference proteome</keyword>
<dbReference type="Gramene" id="TKW39486">
    <property type="protein sequence ID" value="TKW39486"/>
    <property type="gene ID" value="SEVIR_1G182600v2"/>
</dbReference>
<dbReference type="AlphaFoldDB" id="A0A4V6DCX1"/>
<proteinExistence type="predicted"/>
<organism evidence="1 2">
    <name type="scientific">Setaria viridis</name>
    <name type="common">Green bristlegrass</name>
    <name type="synonym">Setaria italica subsp. viridis</name>
    <dbReference type="NCBI Taxonomy" id="4556"/>
    <lineage>
        <taxon>Eukaryota</taxon>
        <taxon>Viridiplantae</taxon>
        <taxon>Streptophyta</taxon>
        <taxon>Embryophyta</taxon>
        <taxon>Tracheophyta</taxon>
        <taxon>Spermatophyta</taxon>
        <taxon>Magnoliopsida</taxon>
        <taxon>Liliopsida</taxon>
        <taxon>Poales</taxon>
        <taxon>Poaceae</taxon>
        <taxon>PACMAD clade</taxon>
        <taxon>Panicoideae</taxon>
        <taxon>Panicodae</taxon>
        <taxon>Paniceae</taxon>
        <taxon>Cenchrinae</taxon>
        <taxon>Setaria</taxon>
    </lineage>
</organism>
<accession>A0A4V6DCX1</accession>
<protein>
    <submittedName>
        <fullName evidence="1">Uncharacterized protein</fullName>
    </submittedName>
</protein>
<dbReference type="Proteomes" id="UP000298652">
    <property type="component" value="Chromosome 1"/>
</dbReference>
<sequence>MKSVGALDLEALKSVDALVSVNALDSDVAMESVDVVPDSIDVVVLDSVKLVLDSVDVVPNSVEDVPNDDEVVHCPRCGTLHAGGVFGDACFQAHQNARRCARCGLLHEDYDISAKWFHLMDRFDCKFYIPDVAKLEMDGTIILCTDEVLKKVDEHIKKQQTKSTKQD</sequence>
<evidence type="ECO:0000313" key="1">
    <source>
        <dbReference type="EMBL" id="TKW39486.1"/>
    </source>
</evidence>
<gene>
    <name evidence="1" type="ORF">SEVIR_1G182600v2</name>
</gene>
<reference evidence="1" key="1">
    <citation type="submission" date="2019-03" db="EMBL/GenBank/DDBJ databases">
        <title>WGS assembly of Setaria viridis.</title>
        <authorList>
            <person name="Huang P."/>
            <person name="Jenkins J."/>
            <person name="Grimwood J."/>
            <person name="Barry K."/>
            <person name="Healey A."/>
            <person name="Mamidi S."/>
            <person name="Sreedasyam A."/>
            <person name="Shu S."/>
            <person name="Feldman M."/>
            <person name="Wu J."/>
            <person name="Yu Y."/>
            <person name="Chen C."/>
            <person name="Johnson J."/>
            <person name="Rokhsar D."/>
            <person name="Baxter I."/>
            <person name="Schmutz J."/>
            <person name="Brutnell T."/>
            <person name="Kellogg E."/>
        </authorList>
    </citation>
    <scope>NUCLEOTIDE SEQUENCE [LARGE SCALE GENOMIC DNA]</scope>
</reference>
<name>A0A4V6DCX1_SETVI</name>
<dbReference type="EMBL" id="CM016552">
    <property type="protein sequence ID" value="TKW39486.1"/>
    <property type="molecule type" value="Genomic_DNA"/>
</dbReference>